<organism evidence="1 2">
    <name type="scientific">Pseudomonas lini</name>
    <dbReference type="NCBI Taxonomy" id="163011"/>
    <lineage>
        <taxon>Bacteria</taxon>
        <taxon>Pseudomonadati</taxon>
        <taxon>Pseudomonadota</taxon>
        <taxon>Gammaproteobacteria</taxon>
        <taxon>Pseudomonadales</taxon>
        <taxon>Pseudomonadaceae</taxon>
        <taxon>Pseudomonas</taxon>
    </lineage>
</organism>
<name>A0A423IJJ8_9PSED</name>
<dbReference type="AlphaFoldDB" id="A0A423IJJ8"/>
<dbReference type="RefSeq" id="WP_123721648.1">
    <property type="nucleotide sequence ID" value="NZ_MOBN01000035.1"/>
</dbReference>
<dbReference type="Proteomes" id="UP000284168">
    <property type="component" value="Unassembled WGS sequence"/>
</dbReference>
<reference evidence="1 2" key="1">
    <citation type="submission" date="2016-10" db="EMBL/GenBank/DDBJ databases">
        <title>Comparative genome analysis of multiple Pseudomonas spp. focuses on biocontrol and plant growth promoting traits.</title>
        <authorList>
            <person name="Tao X.-Y."/>
            <person name="Taylor C.G."/>
        </authorList>
    </citation>
    <scope>NUCLEOTIDE SEQUENCE [LARGE SCALE GENOMIC DNA]</scope>
    <source>
        <strain evidence="1 2">48C10</strain>
    </source>
</reference>
<evidence type="ECO:0000313" key="1">
    <source>
        <dbReference type="EMBL" id="RON25630.1"/>
    </source>
</evidence>
<accession>A0A423IJJ8</accession>
<dbReference type="EMBL" id="MOBN01000035">
    <property type="protein sequence ID" value="RON25630.1"/>
    <property type="molecule type" value="Genomic_DNA"/>
</dbReference>
<sequence length="313" mass="34838">MPIPPSLIGDTWTIKTARTIVPILVWCAQHRRTITYKHLDREIVRRRLGHSVHAAQYGRPAGTLGDALAETESELDLALPPLNILIVNKGTRRPGDGCDTYFNRYTNGKPFRSLKWEKQGAVVAHATEDIFNCRNWDSLLRHYRMSPLTTPVLLEGPSLDEEKIDPPVQGFSNEGESEDHKALKDYVLGNPSLVLEGTTRGWVGESEGKFPSGDSVDVVFRKEGSILAVEVKSHISADADLSRGIFQCVKYRAVALAWQRSLLDIPDARSVLVIQRELPSDLAELAARLSIEVVVIPEELCSAKHRQNTPAYT</sequence>
<comment type="caution">
    <text evidence="1">The sequence shown here is derived from an EMBL/GenBank/DDBJ whole genome shotgun (WGS) entry which is preliminary data.</text>
</comment>
<evidence type="ECO:0000313" key="2">
    <source>
        <dbReference type="Proteomes" id="UP000284168"/>
    </source>
</evidence>
<protein>
    <submittedName>
        <fullName evidence="1">Uncharacterized protein</fullName>
    </submittedName>
</protein>
<gene>
    <name evidence="1" type="ORF">BK663_19385</name>
</gene>
<proteinExistence type="predicted"/>